<evidence type="ECO:0000313" key="2">
    <source>
        <dbReference type="Proteomes" id="UP001432251"/>
    </source>
</evidence>
<evidence type="ECO:0000313" key="1">
    <source>
        <dbReference type="EMBL" id="WWQ68050.1"/>
    </source>
</evidence>
<proteinExistence type="predicted"/>
<dbReference type="EMBL" id="CP146022">
    <property type="protein sequence ID" value="WWQ68050.1"/>
    <property type="molecule type" value="Genomic_DNA"/>
</dbReference>
<reference evidence="1" key="1">
    <citation type="journal article" date="2025" name="Int. J. Syst. Evol. Microbiol.">
        <title>Streptomyces citrinus sp. nov., with yellow diffusible pigment.</title>
        <authorList>
            <person name="He Y."/>
            <person name="Yang E."/>
            <person name="Xu J."/>
            <person name="Sun Y."/>
            <person name="Sun L."/>
        </authorList>
    </citation>
    <scope>NUCLEOTIDE SEQUENCE</scope>
    <source>
        <strain evidence="1">Q6</strain>
    </source>
</reference>
<organism evidence="1 2">
    <name type="scientific">Streptomyces citrinus</name>
    <dbReference type="NCBI Taxonomy" id="3118173"/>
    <lineage>
        <taxon>Bacteria</taxon>
        <taxon>Bacillati</taxon>
        <taxon>Actinomycetota</taxon>
        <taxon>Actinomycetes</taxon>
        <taxon>Kitasatosporales</taxon>
        <taxon>Streptomycetaceae</taxon>
        <taxon>Streptomyces</taxon>
    </lineage>
</organism>
<accession>A0ACD5ALY8</accession>
<name>A0ACD5ALY8_9ACTN</name>
<dbReference type="Proteomes" id="UP001432251">
    <property type="component" value="Chromosome"/>
</dbReference>
<gene>
    <name evidence="1" type="ORF">V2W30_35130</name>
</gene>
<keyword evidence="2" id="KW-1185">Reference proteome</keyword>
<sequence>MGDGAVRTRPRRPGAGRRRRGGPPVWRRPPEVEVADAIVLRPRRPDAVPLVIGYGAIDDVSRTVLVLGVGEPAVPLGIVPDCGCDACDDGSAGILEMVDESVLAVITGDVVHIDDGRGGELIDTQESRSASNWRGAGRSDEEVIAEARAGRSPFDVVRGEPWD</sequence>
<protein>
    <submittedName>
        <fullName evidence="1">DUF6226 family protein</fullName>
    </submittedName>
</protein>